<protein>
    <submittedName>
        <fullName evidence="2">Uncharacterized conserved protein YbjT, contains NAD(P)-binding and DUF2867 domains</fullName>
    </submittedName>
</protein>
<dbReference type="EMBL" id="LT629758">
    <property type="protein sequence ID" value="SDS94528.1"/>
    <property type="molecule type" value="Genomic_DNA"/>
</dbReference>
<dbReference type="PANTHER" id="PTHR43162">
    <property type="match status" value="1"/>
</dbReference>
<dbReference type="Proteomes" id="UP000198688">
    <property type="component" value="Chromosome I"/>
</dbReference>
<dbReference type="RefSeq" id="WP_092543707.1">
    <property type="nucleotide sequence ID" value="NZ_BOMJ01000044.1"/>
</dbReference>
<dbReference type="InterPro" id="IPR036291">
    <property type="entry name" value="NAD(P)-bd_dom_sf"/>
</dbReference>
<gene>
    <name evidence="2" type="ORF">SAMN04489716_2052</name>
</gene>
<proteinExistence type="predicted"/>
<dbReference type="PANTHER" id="PTHR43162:SF1">
    <property type="entry name" value="PRESTALK A DIFFERENTIATION PROTEIN A"/>
    <property type="match status" value="1"/>
</dbReference>
<dbReference type="Gene3D" id="3.40.50.720">
    <property type="entry name" value="NAD(P)-binding Rossmann-like Domain"/>
    <property type="match status" value="1"/>
</dbReference>
<reference evidence="2 3" key="1">
    <citation type="submission" date="2016-10" db="EMBL/GenBank/DDBJ databases">
        <authorList>
            <person name="de Groot N.N."/>
        </authorList>
    </citation>
    <scope>NUCLEOTIDE SEQUENCE [LARGE SCALE GENOMIC DNA]</scope>
    <source>
        <strain evidence="2 3">DSM 43941</strain>
    </source>
</reference>
<dbReference type="InterPro" id="IPR016040">
    <property type="entry name" value="NAD(P)-bd_dom"/>
</dbReference>
<dbReference type="STRING" id="113562.SAMN04489716_2052"/>
<keyword evidence="3" id="KW-1185">Reference proteome</keyword>
<dbReference type="SUPFAM" id="SSF51735">
    <property type="entry name" value="NAD(P)-binding Rossmann-fold domains"/>
    <property type="match status" value="1"/>
</dbReference>
<sequence>MTILITGATGAIGRDLVATLLAGGEKVRATSRNPERAGLPEQAEVVTLGTDVFDGVDRMFVFPFEDGVDDLVTAAVAAGASRFVVLSSLAAAGESAREVSSVTYTHHVAIERAVTARTDDWTILRPGTFATNLLSWAWTIKAGAPVRAPYIHSAQPPIHEKAIADAAAVALTRDGHLGRVYPLTGPQSLTRVEQVAAISAGIGRDIELVEISPEEFRAETARFIPEPIIAMLLAYWAETVTVPDRTSDGVRALTGNDGRTLEQWARDHRADFGA</sequence>
<accession>A0A1H1WB20</accession>
<evidence type="ECO:0000313" key="2">
    <source>
        <dbReference type="EMBL" id="SDS94528.1"/>
    </source>
</evidence>
<organism evidence="2 3">
    <name type="scientific">Actinoplanes derwentensis</name>
    <dbReference type="NCBI Taxonomy" id="113562"/>
    <lineage>
        <taxon>Bacteria</taxon>
        <taxon>Bacillati</taxon>
        <taxon>Actinomycetota</taxon>
        <taxon>Actinomycetes</taxon>
        <taxon>Micromonosporales</taxon>
        <taxon>Micromonosporaceae</taxon>
        <taxon>Actinoplanes</taxon>
    </lineage>
</organism>
<evidence type="ECO:0000313" key="3">
    <source>
        <dbReference type="Proteomes" id="UP000198688"/>
    </source>
</evidence>
<feature type="domain" description="NAD(P)-binding" evidence="1">
    <location>
        <begin position="7"/>
        <end position="131"/>
    </location>
</feature>
<dbReference type="AlphaFoldDB" id="A0A1H1WB20"/>
<dbReference type="Pfam" id="PF13460">
    <property type="entry name" value="NAD_binding_10"/>
    <property type="match status" value="1"/>
</dbReference>
<name>A0A1H1WB20_9ACTN</name>
<evidence type="ECO:0000259" key="1">
    <source>
        <dbReference type="Pfam" id="PF13460"/>
    </source>
</evidence>
<dbReference type="InterPro" id="IPR051604">
    <property type="entry name" value="Ergot_Alk_Oxidoreductase"/>
</dbReference>
<dbReference type="OrthoDB" id="116343at2"/>